<evidence type="ECO:0000313" key="2">
    <source>
        <dbReference type="Proteomes" id="UP000222133"/>
    </source>
</evidence>
<organism evidence="1 2">
    <name type="scientific">Escherichia phage ST32</name>
    <dbReference type="NCBI Taxonomy" id="2005048"/>
    <lineage>
        <taxon>Viruses</taxon>
        <taxon>Duplodnaviria</taxon>
        <taxon>Heunggongvirae</taxon>
        <taxon>Uroviricota</taxon>
        <taxon>Caudoviricetes</taxon>
        <taxon>Chaseviridae</taxon>
        <taxon>Cleopatravirinae</taxon>
        <taxon>Carltongylesvirus</taxon>
        <taxon>Carltongylesvirus ST32</taxon>
    </lineage>
</organism>
<proteinExistence type="predicted"/>
<reference evidence="2" key="1">
    <citation type="submission" date="2017-05" db="EMBL/GenBank/DDBJ databases">
        <title>ST32 complete genome sequence.</title>
        <authorList>
            <person name="Liu X."/>
            <person name="Liu H."/>
        </authorList>
    </citation>
    <scope>NUCLEOTIDE SEQUENCE [LARGE SCALE GENOMIC DNA]</scope>
</reference>
<dbReference type="Proteomes" id="UP000222133">
    <property type="component" value="Segment"/>
</dbReference>
<accession>A0A218MAP4</accession>
<keyword evidence="2" id="KW-1185">Reference proteome</keyword>
<evidence type="ECO:0000313" key="1">
    <source>
        <dbReference type="EMBL" id="ASD54022.1"/>
    </source>
</evidence>
<protein>
    <submittedName>
        <fullName evidence="1">Uncharacterized protein</fullName>
    </submittedName>
</protein>
<gene>
    <name evidence="1" type="ORF">ST32_0021</name>
</gene>
<name>A0A218MAP4_9CAUD</name>
<sequence>MKTLYIALTILFGVFAFKSEASVRNFQCGGYKMSVETITMSQPLIATISLHEGTWIEIPDNGNPNPMSTVFYNTQSSKLALVGVDAEERLVLQIYRDIDFFHAKFPLLSTYCKEVK</sequence>
<dbReference type="EMBL" id="MF044458">
    <property type="protein sequence ID" value="ASD54022.1"/>
    <property type="molecule type" value="Genomic_DNA"/>
</dbReference>